<comment type="similarity">
    <text evidence="2">Belongs to the OmpP1/FadL family.</text>
</comment>
<dbReference type="GO" id="GO:0009279">
    <property type="term" value="C:cell outer membrane"/>
    <property type="evidence" value="ECO:0007669"/>
    <property type="project" value="UniProtKB-SubCell"/>
</dbReference>
<dbReference type="PANTHER" id="PTHR35093:SF8">
    <property type="entry name" value="OUTER MEMBRANE PROTEIN NMB0088-RELATED"/>
    <property type="match status" value="1"/>
</dbReference>
<keyword evidence="10" id="KW-1185">Reference proteome</keyword>
<comment type="caution">
    <text evidence="9">The sequence shown here is derived from an EMBL/GenBank/DDBJ whole genome shotgun (WGS) entry which is preliminary data.</text>
</comment>
<feature type="signal peptide" evidence="8">
    <location>
        <begin position="1"/>
        <end position="23"/>
    </location>
</feature>
<gene>
    <name evidence="9" type="ORF">C1O66_15960</name>
</gene>
<keyword evidence="7" id="KW-0998">Cell outer membrane</keyword>
<keyword evidence="3" id="KW-1134">Transmembrane beta strand</keyword>
<dbReference type="SUPFAM" id="SSF56935">
    <property type="entry name" value="Porins"/>
    <property type="match status" value="1"/>
</dbReference>
<evidence type="ECO:0000256" key="1">
    <source>
        <dbReference type="ARBA" id="ARBA00004571"/>
    </source>
</evidence>
<dbReference type="AlphaFoldDB" id="A0A2N8KZN5"/>
<dbReference type="RefSeq" id="WP_102768789.1">
    <property type="nucleotide sequence ID" value="NZ_CP124551.1"/>
</dbReference>
<keyword evidence="4" id="KW-0812">Transmembrane</keyword>
<sequence>MKFKLSALGMAVIGGLCAQSALASGYHFGSQSASAQGTANANTAEASDASVLFYNPAGMTRLDGTQASGVLNVVLPKGTFEDQGSITSFGLPTKGGNGGKFVHTTAVPHAYLTHKLNADTSIGMAFFVPFGSKSEYDKDWAGRYNSIGTELKTIALNPSIAFKVNEKLSVGAGLTAQYIEGNLAKGADFGSGALALIIEQQVAANSAPGVPVDMVRAAVINRLGGLIKAASGNPLYSGGVEVEGKDWGLGFNLGLMYSPNQDTRFGIAYRSKIAHKLKGEAVWNVATPAANLATLLNGALPGAGTTVQQRLVGLYTNSDASLKVDTPESLSLSFFKQQDKLAVMGDVTLTRHSRFSELRIDFANNLPDSLTPENWINTIRGSFGLNYQWSDDLKLRAGIAYDQSPVKATTRTPSIPDNDRTWISGGLNWKLDSKNSIDFALSFIRVAPSQIDMYDNGAQVNAAGSAVCNPSGNTSSCATIKGRYKLNSALLGLQYNRQF</sequence>
<evidence type="ECO:0000313" key="9">
    <source>
        <dbReference type="EMBL" id="PND38872.1"/>
    </source>
</evidence>
<protein>
    <submittedName>
        <fullName evidence="9">Transporter</fullName>
    </submittedName>
</protein>
<dbReference type="PANTHER" id="PTHR35093">
    <property type="entry name" value="OUTER MEMBRANE PROTEIN NMB0088-RELATED"/>
    <property type="match status" value="1"/>
</dbReference>
<dbReference type="Pfam" id="PF03349">
    <property type="entry name" value="Toluene_X"/>
    <property type="match status" value="1"/>
</dbReference>
<keyword evidence="6" id="KW-0472">Membrane</keyword>
<evidence type="ECO:0000256" key="2">
    <source>
        <dbReference type="ARBA" id="ARBA00008163"/>
    </source>
</evidence>
<name>A0A2N8KZN5_9BURK</name>
<reference evidence="9 10" key="1">
    <citation type="submission" date="2018-01" db="EMBL/GenBank/DDBJ databases">
        <title>Draft genome sequence of Paucibacter aquatile CR182 isolated from freshwater of the Nakdong River.</title>
        <authorList>
            <person name="Choi A."/>
            <person name="Chung E.J."/>
        </authorList>
    </citation>
    <scope>NUCLEOTIDE SEQUENCE [LARGE SCALE GENOMIC DNA]</scope>
    <source>
        <strain evidence="9 10">CR182</strain>
    </source>
</reference>
<dbReference type="OrthoDB" id="19849at2"/>
<feature type="chain" id="PRO_5014673296" evidence="8">
    <location>
        <begin position="24"/>
        <end position="499"/>
    </location>
</feature>
<evidence type="ECO:0000256" key="7">
    <source>
        <dbReference type="ARBA" id="ARBA00023237"/>
    </source>
</evidence>
<proteinExistence type="inferred from homology"/>
<comment type="subcellular location">
    <subcellularLocation>
        <location evidence="1">Cell outer membrane</location>
        <topology evidence="1">Multi-pass membrane protein</topology>
    </subcellularLocation>
</comment>
<dbReference type="InterPro" id="IPR005017">
    <property type="entry name" value="OMPP1/FadL/TodX"/>
</dbReference>
<organism evidence="9 10">
    <name type="scientific">Kinneretia aquatilis</name>
    <dbReference type="NCBI Taxonomy" id="2070761"/>
    <lineage>
        <taxon>Bacteria</taxon>
        <taxon>Pseudomonadati</taxon>
        <taxon>Pseudomonadota</taxon>
        <taxon>Betaproteobacteria</taxon>
        <taxon>Burkholderiales</taxon>
        <taxon>Sphaerotilaceae</taxon>
        <taxon>Roseateles</taxon>
    </lineage>
</organism>
<evidence type="ECO:0000256" key="3">
    <source>
        <dbReference type="ARBA" id="ARBA00022452"/>
    </source>
</evidence>
<dbReference type="Gene3D" id="2.40.160.60">
    <property type="entry name" value="Outer membrane protein transport protein (OMPP1/FadL/TodX)"/>
    <property type="match status" value="1"/>
</dbReference>
<accession>A0A2N8KZN5</accession>
<dbReference type="EMBL" id="POSP01000003">
    <property type="protein sequence ID" value="PND38872.1"/>
    <property type="molecule type" value="Genomic_DNA"/>
</dbReference>
<keyword evidence="5 8" id="KW-0732">Signal</keyword>
<dbReference type="Proteomes" id="UP000235916">
    <property type="component" value="Unassembled WGS sequence"/>
</dbReference>
<evidence type="ECO:0000313" key="10">
    <source>
        <dbReference type="Proteomes" id="UP000235916"/>
    </source>
</evidence>
<evidence type="ECO:0000256" key="8">
    <source>
        <dbReference type="SAM" id="SignalP"/>
    </source>
</evidence>
<evidence type="ECO:0000256" key="4">
    <source>
        <dbReference type="ARBA" id="ARBA00022692"/>
    </source>
</evidence>
<dbReference type="GO" id="GO:0015483">
    <property type="term" value="F:long-chain fatty acid transporting porin activity"/>
    <property type="evidence" value="ECO:0007669"/>
    <property type="project" value="TreeGrafter"/>
</dbReference>
<evidence type="ECO:0000256" key="6">
    <source>
        <dbReference type="ARBA" id="ARBA00023136"/>
    </source>
</evidence>
<evidence type="ECO:0000256" key="5">
    <source>
        <dbReference type="ARBA" id="ARBA00022729"/>
    </source>
</evidence>